<gene>
    <name evidence="3" type="ORF">JCM31185_13930</name>
</gene>
<organism evidence="3 4">
    <name type="scientific">Furfurilactobacillus curtus</name>
    <dbReference type="NCBI Taxonomy" id="1746200"/>
    <lineage>
        <taxon>Bacteria</taxon>
        <taxon>Bacillati</taxon>
        <taxon>Bacillota</taxon>
        <taxon>Bacilli</taxon>
        <taxon>Lactobacillales</taxon>
        <taxon>Lactobacillaceae</taxon>
        <taxon>Furfurilactobacillus</taxon>
    </lineage>
</organism>
<evidence type="ECO:0000256" key="1">
    <source>
        <dbReference type="ARBA" id="ARBA00008007"/>
    </source>
</evidence>
<accession>A0ABQ5JQ10</accession>
<comment type="caution">
    <text evidence="3">The sequence shown here is derived from an EMBL/GenBank/DDBJ whole genome shotgun (WGS) entry which is preliminary data.</text>
</comment>
<name>A0ABQ5JQ10_9LACO</name>
<dbReference type="CDD" id="cd06223">
    <property type="entry name" value="PRTases_typeI"/>
    <property type="match status" value="1"/>
</dbReference>
<protein>
    <recommendedName>
        <fullName evidence="2">Phosphoribosyltransferase domain-containing protein</fullName>
    </recommendedName>
</protein>
<dbReference type="PANTHER" id="PTHR47505">
    <property type="entry name" value="DNA UTILIZATION PROTEIN YHGH"/>
    <property type="match status" value="1"/>
</dbReference>
<dbReference type="EMBL" id="BQXO01000003">
    <property type="protein sequence ID" value="GKT06105.1"/>
    <property type="molecule type" value="Genomic_DNA"/>
</dbReference>
<proteinExistence type="inferred from homology"/>
<reference evidence="3 4" key="1">
    <citation type="submission" date="2022-03" db="EMBL/GenBank/DDBJ databases">
        <title>Draft genome sequence of Furfurilactobacillus curtus JCM 31185.</title>
        <authorList>
            <person name="Suzuki S."/>
            <person name="Endo A."/>
            <person name="Kajikawa A."/>
        </authorList>
    </citation>
    <scope>NUCLEOTIDE SEQUENCE [LARGE SCALE GENOMIC DNA]</scope>
    <source>
        <strain evidence="3 4">JCM 31185</strain>
    </source>
</reference>
<dbReference type="InterPro" id="IPR000836">
    <property type="entry name" value="PRTase_dom"/>
</dbReference>
<sequence>MIKNRGLFIYDTAMHDFMVQYKFRSALHLAAVFTEKIAQTIAQQAVDLVVPMPVAETTFTQRGFNQTIALLAQCPNVVSALAVIDQAKGHQVRRNRQNRMSVQQPFGLVADLRSKLRNKRVLIFDDVYTTGRTMQFAVQAIRPAQPLSITALTLAR</sequence>
<evidence type="ECO:0000313" key="4">
    <source>
        <dbReference type="Proteomes" id="UP001628078"/>
    </source>
</evidence>
<dbReference type="Proteomes" id="UP001628078">
    <property type="component" value="Unassembled WGS sequence"/>
</dbReference>
<feature type="domain" description="Phosphoribosyltransferase" evidence="2">
    <location>
        <begin position="96"/>
        <end position="155"/>
    </location>
</feature>
<evidence type="ECO:0000313" key="3">
    <source>
        <dbReference type="EMBL" id="GKT06105.1"/>
    </source>
</evidence>
<dbReference type="InterPro" id="IPR029057">
    <property type="entry name" value="PRTase-like"/>
</dbReference>
<comment type="similarity">
    <text evidence="1">Belongs to the ComF/GntX family.</text>
</comment>
<dbReference type="Gene3D" id="3.40.50.2020">
    <property type="match status" value="1"/>
</dbReference>
<evidence type="ECO:0000259" key="2">
    <source>
        <dbReference type="Pfam" id="PF00156"/>
    </source>
</evidence>
<dbReference type="SUPFAM" id="SSF53271">
    <property type="entry name" value="PRTase-like"/>
    <property type="match status" value="1"/>
</dbReference>
<dbReference type="PANTHER" id="PTHR47505:SF1">
    <property type="entry name" value="DNA UTILIZATION PROTEIN YHGH"/>
    <property type="match status" value="1"/>
</dbReference>
<dbReference type="Pfam" id="PF00156">
    <property type="entry name" value="Pribosyltran"/>
    <property type="match status" value="1"/>
</dbReference>
<keyword evidence="4" id="KW-1185">Reference proteome</keyword>
<dbReference type="InterPro" id="IPR051910">
    <property type="entry name" value="ComF/GntX_DNA_util-trans"/>
</dbReference>